<dbReference type="Gene3D" id="1.10.630.10">
    <property type="entry name" value="Cytochrome P450"/>
    <property type="match status" value="1"/>
</dbReference>
<dbReference type="GO" id="GO:0016705">
    <property type="term" value="F:oxidoreductase activity, acting on paired donors, with incorporation or reduction of molecular oxygen"/>
    <property type="evidence" value="ECO:0007669"/>
    <property type="project" value="InterPro"/>
</dbReference>
<evidence type="ECO:0000256" key="2">
    <source>
        <dbReference type="ARBA" id="ARBA00010617"/>
    </source>
</evidence>
<evidence type="ECO:0000256" key="4">
    <source>
        <dbReference type="ARBA" id="ARBA00022692"/>
    </source>
</evidence>
<accession>A0A067K0Y5</accession>
<keyword evidence="3" id="KW-0349">Heme</keyword>
<dbReference type="PANTHER" id="PTHR24282">
    <property type="entry name" value="CYTOCHROME P450 FAMILY MEMBER"/>
    <property type="match status" value="1"/>
</dbReference>
<evidence type="ECO:0000256" key="9">
    <source>
        <dbReference type="ARBA" id="ARBA00023033"/>
    </source>
</evidence>
<dbReference type="EMBL" id="KK914961">
    <property type="protein sequence ID" value="KDP25920.1"/>
    <property type="molecule type" value="Genomic_DNA"/>
</dbReference>
<gene>
    <name evidence="11" type="ORF">JCGZ_23044</name>
</gene>
<reference evidence="11 12" key="1">
    <citation type="journal article" date="2014" name="PLoS ONE">
        <title>Global Analysis of Gene Expression Profiles in Physic Nut (Jatropha curcas L.) Seedlings Exposed to Salt Stress.</title>
        <authorList>
            <person name="Zhang L."/>
            <person name="Zhang C."/>
            <person name="Wu P."/>
            <person name="Chen Y."/>
            <person name="Li M."/>
            <person name="Jiang H."/>
            <person name="Wu G."/>
        </authorList>
    </citation>
    <scope>NUCLEOTIDE SEQUENCE [LARGE SCALE GENOMIC DNA]</scope>
    <source>
        <strain evidence="12">cv. GZQX0401</strain>
        <tissue evidence="11">Young leaves</tissue>
    </source>
</reference>
<keyword evidence="7" id="KW-0560">Oxidoreductase</keyword>
<dbReference type="SUPFAM" id="SSF48264">
    <property type="entry name" value="Cytochrome P450"/>
    <property type="match status" value="1"/>
</dbReference>
<dbReference type="PRINTS" id="PR00463">
    <property type="entry name" value="EP450I"/>
</dbReference>
<keyword evidence="4" id="KW-0812">Transmembrane</keyword>
<dbReference type="GO" id="GO:0020037">
    <property type="term" value="F:heme binding"/>
    <property type="evidence" value="ECO:0007669"/>
    <property type="project" value="InterPro"/>
</dbReference>
<dbReference type="InterPro" id="IPR001128">
    <property type="entry name" value="Cyt_P450"/>
</dbReference>
<dbReference type="PANTHER" id="PTHR24282:SF236">
    <property type="entry name" value="CYTOCHROME P450"/>
    <property type="match status" value="1"/>
</dbReference>
<name>A0A067K0Y5_JATCU</name>
<comment type="similarity">
    <text evidence="2">Belongs to the cytochrome P450 family.</text>
</comment>
<dbReference type="OrthoDB" id="1470350at2759"/>
<dbReference type="InterPro" id="IPR050665">
    <property type="entry name" value="Cytochrome_P450_Monooxygen"/>
</dbReference>
<evidence type="ECO:0000256" key="7">
    <source>
        <dbReference type="ARBA" id="ARBA00023002"/>
    </source>
</evidence>
<evidence type="ECO:0000256" key="3">
    <source>
        <dbReference type="ARBA" id="ARBA00022617"/>
    </source>
</evidence>
<dbReference type="GO" id="GO:0004497">
    <property type="term" value="F:monooxygenase activity"/>
    <property type="evidence" value="ECO:0007669"/>
    <property type="project" value="UniProtKB-KW"/>
</dbReference>
<keyword evidence="10" id="KW-0472">Membrane</keyword>
<dbReference type="InterPro" id="IPR036396">
    <property type="entry name" value="Cyt_P450_sf"/>
</dbReference>
<dbReference type="GO" id="GO:0005506">
    <property type="term" value="F:iron ion binding"/>
    <property type="evidence" value="ECO:0007669"/>
    <property type="project" value="InterPro"/>
</dbReference>
<dbReference type="STRING" id="180498.A0A067K0Y5"/>
<dbReference type="InterPro" id="IPR002401">
    <property type="entry name" value="Cyt_P450_E_grp-I"/>
</dbReference>
<evidence type="ECO:0000256" key="6">
    <source>
        <dbReference type="ARBA" id="ARBA00022989"/>
    </source>
</evidence>
<evidence type="ECO:0000256" key="5">
    <source>
        <dbReference type="ARBA" id="ARBA00022723"/>
    </source>
</evidence>
<organism evidence="11 12">
    <name type="scientific">Jatropha curcas</name>
    <name type="common">Barbados nut</name>
    <dbReference type="NCBI Taxonomy" id="180498"/>
    <lineage>
        <taxon>Eukaryota</taxon>
        <taxon>Viridiplantae</taxon>
        <taxon>Streptophyta</taxon>
        <taxon>Embryophyta</taxon>
        <taxon>Tracheophyta</taxon>
        <taxon>Spermatophyta</taxon>
        <taxon>Magnoliopsida</taxon>
        <taxon>eudicotyledons</taxon>
        <taxon>Gunneridae</taxon>
        <taxon>Pentapetalae</taxon>
        <taxon>rosids</taxon>
        <taxon>fabids</taxon>
        <taxon>Malpighiales</taxon>
        <taxon>Euphorbiaceae</taxon>
        <taxon>Crotonoideae</taxon>
        <taxon>Jatropheae</taxon>
        <taxon>Jatropha</taxon>
    </lineage>
</organism>
<keyword evidence="9" id="KW-0503">Monooxygenase</keyword>
<comment type="subcellular location">
    <subcellularLocation>
        <location evidence="1">Membrane</location>
        <topology evidence="1">Single-pass membrane protein</topology>
    </subcellularLocation>
</comment>
<keyword evidence="5" id="KW-0479">Metal-binding</keyword>
<evidence type="ECO:0008006" key="13">
    <source>
        <dbReference type="Google" id="ProtNLM"/>
    </source>
</evidence>
<keyword evidence="12" id="KW-1185">Reference proteome</keyword>
<keyword evidence="6" id="KW-1133">Transmembrane helix</keyword>
<dbReference type="PRINTS" id="PR00385">
    <property type="entry name" value="P450"/>
</dbReference>
<sequence>MIPVMITSVEMMLGRWRKYENKEIDVWKEFKQLTSDVISRTAFGNSYSEAQDIFDMIMELLILASQNSFKEIYKNKDDIESDKLEQRLRESILKMIRKREEEAKMAEPDSHGSDFLGVLLKANQDPNKSKKISINDIVDEYKTFYIAGQETTSAALNWTIFLLAIHIDWQEKVRKEVLELFGRRNPTLNEINKLKIMNMVVNETLRLYAHSTDGTVL</sequence>
<evidence type="ECO:0000256" key="8">
    <source>
        <dbReference type="ARBA" id="ARBA00023004"/>
    </source>
</evidence>
<dbReference type="Proteomes" id="UP000027138">
    <property type="component" value="Unassembled WGS sequence"/>
</dbReference>
<evidence type="ECO:0000313" key="12">
    <source>
        <dbReference type="Proteomes" id="UP000027138"/>
    </source>
</evidence>
<dbReference type="Pfam" id="PF00067">
    <property type="entry name" value="p450"/>
    <property type="match status" value="1"/>
</dbReference>
<dbReference type="AlphaFoldDB" id="A0A067K0Y5"/>
<evidence type="ECO:0000256" key="10">
    <source>
        <dbReference type="ARBA" id="ARBA00023136"/>
    </source>
</evidence>
<evidence type="ECO:0000256" key="1">
    <source>
        <dbReference type="ARBA" id="ARBA00004167"/>
    </source>
</evidence>
<keyword evidence="8" id="KW-0408">Iron</keyword>
<dbReference type="GO" id="GO:0016020">
    <property type="term" value="C:membrane"/>
    <property type="evidence" value="ECO:0007669"/>
    <property type="project" value="UniProtKB-SubCell"/>
</dbReference>
<proteinExistence type="inferred from homology"/>
<protein>
    <recommendedName>
        <fullName evidence="13">Cytochrome P450</fullName>
    </recommendedName>
</protein>
<evidence type="ECO:0000313" key="11">
    <source>
        <dbReference type="EMBL" id="KDP25920.1"/>
    </source>
</evidence>